<dbReference type="InterPro" id="IPR020592">
    <property type="entry name" value="Ribosomal_bS16_CS"/>
</dbReference>
<sequence length="44" mass="4817">MSDGVPVEALPIDELEGLVVTDGVRVRLTRTGRLLANEVSLRLR</sequence>
<dbReference type="AlphaFoldDB" id="A0A6J6YYJ1"/>
<evidence type="ECO:0000313" key="1">
    <source>
        <dbReference type="EMBL" id="CAB4810327.1"/>
    </source>
</evidence>
<dbReference type="GO" id="GO:0005840">
    <property type="term" value="C:ribosome"/>
    <property type="evidence" value="ECO:0007669"/>
    <property type="project" value="InterPro"/>
</dbReference>
<dbReference type="PROSITE" id="PS00732">
    <property type="entry name" value="RIBOSOMAL_S16"/>
    <property type="match status" value="1"/>
</dbReference>
<accession>A0A6J6YYJ1</accession>
<reference evidence="1" key="1">
    <citation type="submission" date="2020-05" db="EMBL/GenBank/DDBJ databases">
        <authorList>
            <person name="Chiriac C."/>
            <person name="Salcher M."/>
            <person name="Ghai R."/>
            <person name="Kavagutti S V."/>
        </authorList>
    </citation>
    <scope>NUCLEOTIDE SEQUENCE</scope>
</reference>
<proteinExistence type="predicted"/>
<gene>
    <name evidence="1" type="ORF">UFOPK3099_00692</name>
</gene>
<dbReference type="GO" id="GO:0003735">
    <property type="term" value="F:structural constituent of ribosome"/>
    <property type="evidence" value="ECO:0007669"/>
    <property type="project" value="InterPro"/>
</dbReference>
<dbReference type="GO" id="GO:0006412">
    <property type="term" value="P:translation"/>
    <property type="evidence" value="ECO:0007669"/>
    <property type="project" value="InterPro"/>
</dbReference>
<name>A0A6J6YYJ1_9ZZZZ</name>
<dbReference type="EMBL" id="CAFAAV010000037">
    <property type="protein sequence ID" value="CAB4810327.1"/>
    <property type="molecule type" value="Genomic_DNA"/>
</dbReference>
<organism evidence="1">
    <name type="scientific">freshwater metagenome</name>
    <dbReference type="NCBI Taxonomy" id="449393"/>
    <lineage>
        <taxon>unclassified sequences</taxon>
        <taxon>metagenomes</taxon>
        <taxon>ecological metagenomes</taxon>
    </lineage>
</organism>
<protein>
    <submittedName>
        <fullName evidence="1">Unannotated protein</fullName>
    </submittedName>
</protein>